<feature type="region of interest" description="Disordered" evidence="1">
    <location>
        <begin position="1"/>
        <end position="28"/>
    </location>
</feature>
<reference evidence="3" key="2">
    <citation type="submission" date="2021-01" db="EMBL/GenBank/DDBJ databases">
        <authorList>
            <person name="Kang M."/>
        </authorList>
    </citation>
    <scope>NUCLEOTIDE SEQUENCE</scope>
    <source>
        <strain evidence="3">KACC 17527</strain>
    </source>
</reference>
<comment type="caution">
    <text evidence="3">The sequence shown here is derived from an EMBL/GenBank/DDBJ whole genome shotgun (WGS) entry which is preliminary data.</text>
</comment>
<evidence type="ECO:0000313" key="4">
    <source>
        <dbReference type="Proteomes" id="UP000630528"/>
    </source>
</evidence>
<dbReference type="AlphaFoldDB" id="A0A934TPS6"/>
<organism evidence="3 4">
    <name type="scientific">Ramlibacter ginsenosidimutans</name>
    <dbReference type="NCBI Taxonomy" id="502333"/>
    <lineage>
        <taxon>Bacteria</taxon>
        <taxon>Pseudomonadati</taxon>
        <taxon>Pseudomonadota</taxon>
        <taxon>Betaproteobacteria</taxon>
        <taxon>Burkholderiales</taxon>
        <taxon>Comamonadaceae</taxon>
        <taxon>Ramlibacter</taxon>
    </lineage>
</organism>
<dbReference type="InterPro" id="IPR013783">
    <property type="entry name" value="Ig-like_fold"/>
</dbReference>
<keyword evidence="4" id="KW-1185">Reference proteome</keyword>
<protein>
    <submittedName>
        <fullName evidence="3">PKD domain-containing protein</fullName>
    </submittedName>
</protein>
<feature type="compositionally biased region" description="Gly residues" evidence="1">
    <location>
        <begin position="1"/>
        <end position="12"/>
    </location>
</feature>
<name>A0A934TPS6_9BURK</name>
<dbReference type="RefSeq" id="WP_201166110.1">
    <property type="nucleotide sequence ID" value="NZ_JAEPWM010000001.1"/>
</dbReference>
<gene>
    <name evidence="3" type="ORF">JJB11_01370</name>
</gene>
<dbReference type="SUPFAM" id="SSF49299">
    <property type="entry name" value="PKD domain"/>
    <property type="match status" value="1"/>
</dbReference>
<reference evidence="3" key="1">
    <citation type="journal article" date="2012" name="J. Microbiol. Biotechnol.">
        <title>Ramlibacter ginsenosidimutans sp. nov., with ginsenoside-converting activity.</title>
        <authorList>
            <person name="Wang L."/>
            <person name="An D.S."/>
            <person name="Kim S.G."/>
            <person name="Jin F.X."/>
            <person name="Kim S.C."/>
            <person name="Lee S.T."/>
            <person name="Im W.T."/>
        </authorList>
    </citation>
    <scope>NUCLEOTIDE SEQUENCE</scope>
    <source>
        <strain evidence="3">KACC 17527</strain>
    </source>
</reference>
<dbReference type="Proteomes" id="UP000630528">
    <property type="component" value="Unassembled WGS sequence"/>
</dbReference>
<proteinExistence type="predicted"/>
<dbReference type="EMBL" id="JAEPWM010000001">
    <property type="protein sequence ID" value="MBK6004726.1"/>
    <property type="molecule type" value="Genomic_DNA"/>
</dbReference>
<dbReference type="Gene3D" id="2.60.40.10">
    <property type="entry name" value="Immunoglobulins"/>
    <property type="match status" value="1"/>
</dbReference>
<dbReference type="CDD" id="cd00146">
    <property type="entry name" value="PKD"/>
    <property type="match status" value="1"/>
</dbReference>
<feature type="domain" description="PKD" evidence="2">
    <location>
        <begin position="546"/>
        <end position="582"/>
    </location>
</feature>
<dbReference type="InterPro" id="IPR000601">
    <property type="entry name" value="PKD_dom"/>
</dbReference>
<evidence type="ECO:0000313" key="3">
    <source>
        <dbReference type="EMBL" id="MBK6004726.1"/>
    </source>
</evidence>
<evidence type="ECO:0000259" key="2">
    <source>
        <dbReference type="PROSITE" id="PS50093"/>
    </source>
</evidence>
<sequence>MLLALGGCGGGHDAPTAPPQQTPQGVSDTPNALFQVGAAVVDISPTTAVTVGGYSDPSKQAITVTNDPLQVRAFVVANGTRAVAFAVVDSTGWFADYQGSEAGYGQVGARVDAATALAAHGFTVDRSGVMVSTTHSHATPTLVGIWGSMTPANRAYVKTVHDAVVRAVDQAAANLKTSELWTANGDISSIIWQNGQGTDHVDGFTVDARMPVLWARDPQTGATNALYVNIPNHPDEFRPFNGSTVQGFSADVPGYVRKNMDDTVGGIAVVGSGTLGRQESPGTNADYAEVSYQGEYVANALRLAMAKAAPLKSNTLASAETLTTTITVGNSPYNQGLLRLMAANGAYGAICLDASGNPSTSSSASCSIPRALAQPWCNGACSGSGATTLGTYITALRIGPLMYVSNPGEAFAEVNDAIRAGVVDAQSVNVVGLAGDFLGYAWNPSDYTVTQFGSSDFAKYNVGPDLAQKIADAGYANAATLGFQVQSAAVPVHAPADTSVAVLPGIQFYPTRIATTPGTSISFYGSTAQPQVNYNQPNDVLSALAWDFGDGTAPVASNSQDRLTHAYGAPGTYNVKATVTDSTTGKTRSWKQTLTILPPLALTISVATAADPNYNKLTVSANGGQGTLLAARWTCPGGATPVGLSVTCRKVVGASTVSVQASDGAGTTATGQQALP</sequence>
<dbReference type="Pfam" id="PF18911">
    <property type="entry name" value="PKD_4"/>
    <property type="match status" value="1"/>
</dbReference>
<accession>A0A934TPS6</accession>
<dbReference type="PROSITE" id="PS50093">
    <property type="entry name" value="PKD"/>
    <property type="match status" value="1"/>
</dbReference>
<evidence type="ECO:0000256" key="1">
    <source>
        <dbReference type="SAM" id="MobiDB-lite"/>
    </source>
</evidence>
<dbReference type="InterPro" id="IPR035986">
    <property type="entry name" value="PKD_dom_sf"/>
</dbReference>